<dbReference type="EMBL" id="FJOF01000003">
    <property type="protein sequence ID" value="CZR38537.1"/>
    <property type="molecule type" value="Genomic_DNA"/>
</dbReference>
<gene>
    <name evidence="1" type="ORF">FPRO_06272</name>
</gene>
<dbReference type="Proteomes" id="UP000183971">
    <property type="component" value="Unassembled WGS sequence"/>
</dbReference>
<reference evidence="2" key="1">
    <citation type="journal article" date="2016" name="Genome Biol. Evol.">
        <title>Comparative 'omics' of the Fusarium fujikuroi species complex highlights differences in genetic potential and metabolite synthesis.</title>
        <authorList>
            <person name="Niehaus E.-M."/>
            <person name="Muensterkoetter M."/>
            <person name="Proctor R.H."/>
            <person name="Brown D.W."/>
            <person name="Sharon A."/>
            <person name="Idan Y."/>
            <person name="Oren-Young L."/>
            <person name="Sieber C.M."/>
            <person name="Novak O."/>
            <person name="Pencik A."/>
            <person name="Tarkowska D."/>
            <person name="Hromadova K."/>
            <person name="Freeman S."/>
            <person name="Maymon M."/>
            <person name="Elazar M."/>
            <person name="Youssef S.A."/>
            <person name="El-Shabrawy E.S.M."/>
            <person name="Shalaby A.B.A."/>
            <person name="Houterman P."/>
            <person name="Brock N.L."/>
            <person name="Burkhardt I."/>
            <person name="Tsavkelova E.A."/>
            <person name="Dickschat J.S."/>
            <person name="Galuszka P."/>
            <person name="Gueldener U."/>
            <person name="Tudzynski B."/>
        </authorList>
    </citation>
    <scope>NUCLEOTIDE SEQUENCE [LARGE SCALE GENOMIC DNA]</scope>
    <source>
        <strain evidence="2">ET1</strain>
    </source>
</reference>
<evidence type="ECO:0000313" key="1">
    <source>
        <dbReference type="EMBL" id="CZR38537.1"/>
    </source>
</evidence>
<evidence type="ECO:0000313" key="2">
    <source>
        <dbReference type="Proteomes" id="UP000183971"/>
    </source>
</evidence>
<name>A0A1L7VCV5_FUSPR</name>
<dbReference type="AlphaFoldDB" id="A0A1L7VCV5"/>
<comment type="caution">
    <text evidence="1">The sequence shown here is derived from an EMBL/GenBank/DDBJ whole genome shotgun (WGS) entry which is preliminary data.</text>
</comment>
<proteinExistence type="predicted"/>
<keyword evidence="2" id="KW-1185">Reference proteome</keyword>
<sequence length="68" mass="7828">MSQTMAKATVLQTFCTKCSVKRTFEINEYLTHETNRCSTYGVFEQLSIYPLVNTTVRECIAIPLFPRC</sequence>
<dbReference type="GeneID" id="42051151"/>
<protein>
    <submittedName>
        <fullName evidence="1">Uncharacterized protein</fullName>
    </submittedName>
</protein>
<organism evidence="1 2">
    <name type="scientific">Fusarium proliferatum (strain ET1)</name>
    <name type="common">Orchid endophyte fungus</name>
    <dbReference type="NCBI Taxonomy" id="1227346"/>
    <lineage>
        <taxon>Eukaryota</taxon>
        <taxon>Fungi</taxon>
        <taxon>Dikarya</taxon>
        <taxon>Ascomycota</taxon>
        <taxon>Pezizomycotina</taxon>
        <taxon>Sordariomycetes</taxon>
        <taxon>Hypocreomycetidae</taxon>
        <taxon>Hypocreales</taxon>
        <taxon>Nectriaceae</taxon>
        <taxon>Fusarium</taxon>
        <taxon>Fusarium fujikuroi species complex</taxon>
    </lineage>
</organism>
<dbReference type="VEuPathDB" id="FungiDB:FPRO_06272"/>
<accession>A0A1L7VCV5</accession>
<dbReference type="RefSeq" id="XP_031079130.1">
    <property type="nucleotide sequence ID" value="XM_031228833.1"/>
</dbReference>